<organism evidence="2">
    <name type="scientific">Gordonia rubripertincta</name>
    <name type="common">Rhodococcus corallinus</name>
    <dbReference type="NCBI Taxonomy" id="36822"/>
    <lineage>
        <taxon>Bacteria</taxon>
        <taxon>Bacillati</taxon>
        <taxon>Actinomycetota</taxon>
        <taxon>Actinomycetes</taxon>
        <taxon>Mycobacteriales</taxon>
        <taxon>Gordoniaceae</taxon>
        <taxon>Gordonia</taxon>
    </lineage>
</organism>
<reference evidence="2" key="1">
    <citation type="submission" date="2023-04" db="EMBL/GenBank/DDBJ databases">
        <title>Characterization and analysis of the complete genome of Gordonia rubripertincta 112, the degrader of aromatic and aliphatic compounds.</title>
        <authorList>
            <person name="Frantsuzova E."/>
            <person name="Bogun A."/>
            <person name="Delegan Y."/>
        </authorList>
    </citation>
    <scope>NUCLEOTIDE SEQUENCE</scope>
    <source>
        <strain evidence="2">112</strain>
    </source>
</reference>
<proteinExistence type="predicted"/>
<gene>
    <name evidence="2" type="ORF">QBL07_12680</name>
</gene>
<accession>A0AAW6R5W3</accession>
<keyword evidence="1" id="KW-0812">Transmembrane</keyword>
<evidence type="ECO:0000256" key="1">
    <source>
        <dbReference type="SAM" id="Phobius"/>
    </source>
</evidence>
<sequence>MTADGVINVALLALAAVTVLLLLLALVFPERF</sequence>
<keyword evidence="1" id="KW-0472">Membrane</keyword>
<dbReference type="AlphaFoldDB" id="A0AAW6R5W3"/>
<name>A0AAW6R5W3_GORRU</name>
<keyword evidence="1" id="KW-1133">Transmembrane helix</keyword>
<dbReference type="RefSeq" id="WP_083877529.1">
    <property type="nucleotide sequence ID" value="NZ_CP136136.1"/>
</dbReference>
<dbReference type="EMBL" id="JARUXG010000006">
    <property type="protein sequence ID" value="MDG6781687.1"/>
    <property type="molecule type" value="Genomic_DNA"/>
</dbReference>
<evidence type="ECO:0000313" key="2">
    <source>
        <dbReference type="EMBL" id="MDG6781687.1"/>
    </source>
</evidence>
<protein>
    <submittedName>
        <fullName evidence="2">Potassium-transporting ATPase subunit F</fullName>
    </submittedName>
</protein>
<comment type="caution">
    <text evidence="2">The sequence shown here is derived from an EMBL/GenBank/DDBJ whole genome shotgun (WGS) entry which is preliminary data.</text>
</comment>
<feature type="transmembrane region" description="Helical" evidence="1">
    <location>
        <begin position="6"/>
        <end position="28"/>
    </location>
</feature>